<keyword evidence="3 7" id="KW-0489">Methyltransferase</keyword>
<gene>
    <name evidence="9" type="ORF">B0F90DRAFT_1696788</name>
</gene>
<reference evidence="9" key="1">
    <citation type="journal article" date="2022" name="New Phytol.">
        <title>Evolutionary transition to the ectomycorrhizal habit in the genomes of a hyperdiverse lineage of mushroom-forming fungi.</title>
        <authorList>
            <person name="Looney B."/>
            <person name="Miyauchi S."/>
            <person name="Morin E."/>
            <person name="Drula E."/>
            <person name="Courty P.E."/>
            <person name="Kohler A."/>
            <person name="Kuo A."/>
            <person name="LaButti K."/>
            <person name="Pangilinan J."/>
            <person name="Lipzen A."/>
            <person name="Riley R."/>
            <person name="Andreopoulos W."/>
            <person name="He G."/>
            <person name="Johnson J."/>
            <person name="Nolan M."/>
            <person name="Tritt A."/>
            <person name="Barry K.W."/>
            <person name="Grigoriev I.V."/>
            <person name="Nagy L.G."/>
            <person name="Hibbett D."/>
            <person name="Henrissat B."/>
            <person name="Matheny P.B."/>
            <person name="Labbe J."/>
            <person name="Martin F.M."/>
        </authorList>
    </citation>
    <scope>NUCLEOTIDE SEQUENCE</scope>
    <source>
        <strain evidence="9">BPL690</strain>
    </source>
</reference>
<evidence type="ECO:0000256" key="8">
    <source>
        <dbReference type="SAM" id="MobiDB-lite"/>
    </source>
</evidence>
<dbReference type="GO" id="GO:0032981">
    <property type="term" value="P:mitochondrial respiratory chain complex I assembly"/>
    <property type="evidence" value="ECO:0007669"/>
    <property type="project" value="TreeGrafter"/>
</dbReference>
<dbReference type="SUPFAM" id="SSF53335">
    <property type="entry name" value="S-adenosyl-L-methionine-dependent methyltransferases"/>
    <property type="match status" value="1"/>
</dbReference>
<dbReference type="Gene3D" id="3.40.50.12710">
    <property type="match status" value="1"/>
</dbReference>
<comment type="function">
    <text evidence="7">Arginine methyltransferase involved in the assembly or stability of mitochondrial NADH:ubiquinone oxidoreductase complex (complex I).</text>
</comment>
<comment type="subcellular location">
    <subcellularLocation>
        <location evidence="1 7">Mitochondrion</location>
    </subcellularLocation>
</comment>
<dbReference type="EMBL" id="WTXG01000004">
    <property type="protein sequence ID" value="KAI0306176.1"/>
    <property type="molecule type" value="Genomic_DNA"/>
</dbReference>
<dbReference type="InterPro" id="IPR029063">
    <property type="entry name" value="SAM-dependent_MTases_sf"/>
</dbReference>
<evidence type="ECO:0000256" key="5">
    <source>
        <dbReference type="ARBA" id="ARBA00023128"/>
    </source>
</evidence>
<feature type="compositionally biased region" description="Basic and acidic residues" evidence="8">
    <location>
        <begin position="431"/>
        <end position="440"/>
    </location>
</feature>
<dbReference type="Pfam" id="PF02636">
    <property type="entry name" value="Methyltransf_28"/>
    <property type="match status" value="1"/>
</dbReference>
<organism evidence="9 10">
    <name type="scientific">Multifurca ochricompacta</name>
    <dbReference type="NCBI Taxonomy" id="376703"/>
    <lineage>
        <taxon>Eukaryota</taxon>
        <taxon>Fungi</taxon>
        <taxon>Dikarya</taxon>
        <taxon>Basidiomycota</taxon>
        <taxon>Agaricomycotina</taxon>
        <taxon>Agaricomycetes</taxon>
        <taxon>Russulales</taxon>
        <taxon>Russulaceae</taxon>
        <taxon>Multifurca</taxon>
    </lineage>
</organism>
<dbReference type="InterPro" id="IPR003788">
    <property type="entry name" value="NDUFAF7"/>
</dbReference>
<sequence length="451" mass="48714">MFFRRCLLHTRLVRRVLQSRQYAQSSHVVPSVTPVEKILLDTIKVNGPVSFATYMQLCLSHPTEGYYMNPANAVIGARGDFITSPEISQVFGELLGIWLLSHYLTTGAKHDIQLVELGPGRGTLMDDILRTLSQLPHSRTSVKHVHLVESSPALRSVQQKKLQSWDGKNNLKIHWHDSIDDIPTADGIYTMLVAHEFFDALPFHLIEKTHQGWKEVLITSTPDPAAKRILRPSDVLTSSLDLDRSSSSTATSKTRFRSVLAPDPSPVSTLLGASSPRFGSLPIGARIEVSATSFQAARKLGMLISQGAGGSALVVDYGANHAVGNSFRAFKKHALVDPFEFPGQADLTANVDFAYLAEALAGTAKVHGPLSQRAFLLHMGIGTRVGALQRAASTSSKESGDALAAAAARLVDAAGMGGEYKVMGVTSGGGVEKEKEKEEGAWPFIAGEIER</sequence>
<dbReference type="GO" id="GO:0035243">
    <property type="term" value="F:protein-arginine omega-N symmetric methyltransferase activity"/>
    <property type="evidence" value="ECO:0007669"/>
    <property type="project" value="UniProtKB-EC"/>
</dbReference>
<comment type="caution">
    <text evidence="9">The sequence shown here is derived from an EMBL/GenBank/DDBJ whole genome shotgun (WGS) entry which is preliminary data.</text>
</comment>
<dbReference type="GO" id="GO:0032259">
    <property type="term" value="P:methylation"/>
    <property type="evidence" value="ECO:0007669"/>
    <property type="project" value="UniProtKB-KW"/>
</dbReference>
<evidence type="ECO:0000313" key="10">
    <source>
        <dbReference type="Proteomes" id="UP001203297"/>
    </source>
</evidence>
<comment type="catalytic activity">
    <reaction evidence="6 7">
        <text>L-arginyl-[protein] + 2 S-adenosyl-L-methionine = N(omega),N(omega)'-dimethyl-L-arginyl-[protein] + 2 S-adenosyl-L-homocysteine + 2 H(+)</text>
        <dbReference type="Rhea" id="RHEA:48108"/>
        <dbReference type="Rhea" id="RHEA-COMP:10532"/>
        <dbReference type="Rhea" id="RHEA-COMP:11992"/>
        <dbReference type="ChEBI" id="CHEBI:15378"/>
        <dbReference type="ChEBI" id="CHEBI:29965"/>
        <dbReference type="ChEBI" id="CHEBI:57856"/>
        <dbReference type="ChEBI" id="CHEBI:59789"/>
        <dbReference type="ChEBI" id="CHEBI:88221"/>
        <dbReference type="EC" id="2.1.1.320"/>
    </reaction>
</comment>
<dbReference type="Proteomes" id="UP001203297">
    <property type="component" value="Unassembled WGS sequence"/>
</dbReference>
<proteinExistence type="inferred from homology"/>
<keyword evidence="4 7" id="KW-0808">Transferase</keyword>
<evidence type="ECO:0000256" key="2">
    <source>
        <dbReference type="ARBA" id="ARBA00005891"/>
    </source>
</evidence>
<dbReference type="AlphaFoldDB" id="A0AAD4M9A2"/>
<dbReference type="GO" id="GO:0005739">
    <property type="term" value="C:mitochondrion"/>
    <property type="evidence" value="ECO:0007669"/>
    <property type="project" value="UniProtKB-SubCell"/>
</dbReference>
<protein>
    <recommendedName>
        <fullName evidence="7">Protein arginine methyltransferase NDUFAF7</fullName>
        <ecNumber evidence="7">2.1.1.320</ecNumber>
    </recommendedName>
</protein>
<dbReference type="InterPro" id="IPR038375">
    <property type="entry name" value="NDUFAF7_sf"/>
</dbReference>
<dbReference type="EC" id="2.1.1.320" evidence="7"/>
<keyword evidence="10" id="KW-1185">Reference proteome</keyword>
<comment type="similarity">
    <text evidence="2 7">Belongs to the NDUFAF7 family.</text>
</comment>
<evidence type="ECO:0000256" key="4">
    <source>
        <dbReference type="ARBA" id="ARBA00022679"/>
    </source>
</evidence>
<dbReference type="PANTHER" id="PTHR12049:SF7">
    <property type="entry name" value="PROTEIN ARGININE METHYLTRANSFERASE NDUFAF7, MITOCHONDRIAL"/>
    <property type="match status" value="1"/>
</dbReference>
<accession>A0AAD4M9A2</accession>
<feature type="region of interest" description="Disordered" evidence="8">
    <location>
        <begin position="431"/>
        <end position="451"/>
    </location>
</feature>
<evidence type="ECO:0000256" key="7">
    <source>
        <dbReference type="RuleBase" id="RU364114"/>
    </source>
</evidence>
<evidence type="ECO:0000256" key="1">
    <source>
        <dbReference type="ARBA" id="ARBA00004173"/>
    </source>
</evidence>
<dbReference type="PANTHER" id="PTHR12049">
    <property type="entry name" value="PROTEIN ARGININE METHYLTRANSFERASE NDUFAF7, MITOCHONDRIAL"/>
    <property type="match status" value="1"/>
</dbReference>
<evidence type="ECO:0000256" key="6">
    <source>
        <dbReference type="ARBA" id="ARBA00048612"/>
    </source>
</evidence>
<keyword evidence="5 7" id="KW-0496">Mitochondrion</keyword>
<evidence type="ECO:0000313" key="9">
    <source>
        <dbReference type="EMBL" id="KAI0306176.1"/>
    </source>
</evidence>
<evidence type="ECO:0000256" key="3">
    <source>
        <dbReference type="ARBA" id="ARBA00022603"/>
    </source>
</evidence>
<name>A0AAD4M9A2_9AGAM</name>